<dbReference type="InterPro" id="IPR036412">
    <property type="entry name" value="HAD-like_sf"/>
</dbReference>
<accession>A0A3S4MJK0</accession>
<dbReference type="Pfam" id="PF13242">
    <property type="entry name" value="Hydrolase_like"/>
    <property type="match status" value="1"/>
</dbReference>
<keyword evidence="2" id="KW-1185">Reference proteome</keyword>
<dbReference type="SUPFAM" id="SSF56784">
    <property type="entry name" value="HAD-like"/>
    <property type="match status" value="1"/>
</dbReference>
<dbReference type="InterPro" id="IPR006357">
    <property type="entry name" value="HAD-SF_hydro_IIA"/>
</dbReference>
<organism evidence="1 2">
    <name type="scientific">Paenirhodobacter huangdaonensis</name>
    <dbReference type="NCBI Taxonomy" id="2501515"/>
    <lineage>
        <taxon>Bacteria</taxon>
        <taxon>Pseudomonadati</taxon>
        <taxon>Pseudomonadota</taxon>
        <taxon>Alphaproteobacteria</taxon>
        <taxon>Rhodobacterales</taxon>
        <taxon>Rhodobacter group</taxon>
        <taxon>Paenirhodobacter</taxon>
    </lineage>
</organism>
<protein>
    <submittedName>
        <fullName evidence="1">HAD-IIA family hydrolase</fullName>
    </submittedName>
</protein>
<dbReference type="EMBL" id="SAVA01000002">
    <property type="protein sequence ID" value="RWR53978.1"/>
    <property type="molecule type" value="Genomic_DNA"/>
</dbReference>
<dbReference type="PANTHER" id="PTHR19288">
    <property type="entry name" value="4-NITROPHENYLPHOSPHATASE-RELATED"/>
    <property type="match status" value="1"/>
</dbReference>
<dbReference type="NCBIfam" id="TIGR01460">
    <property type="entry name" value="HAD-SF-IIA"/>
    <property type="match status" value="1"/>
</dbReference>
<reference evidence="1 2" key="2">
    <citation type="submission" date="2019-01" db="EMBL/GenBank/DDBJ databases">
        <title>Sinorhodobacter populi sp. nov. isolated from the symptomatic bark tissue of Populus euramericana canker.</title>
        <authorList>
            <person name="Xu G."/>
        </authorList>
    </citation>
    <scope>NUCLEOTIDE SEQUENCE [LARGE SCALE GENOMIC DNA]</scope>
    <source>
        <strain evidence="1 2">CGMCC 1.12963</strain>
    </source>
</reference>
<name>A0A3S4MJK0_9RHOB</name>
<dbReference type="Gene3D" id="3.40.50.1000">
    <property type="entry name" value="HAD superfamily/HAD-like"/>
    <property type="match status" value="2"/>
</dbReference>
<evidence type="ECO:0000313" key="1">
    <source>
        <dbReference type="EMBL" id="RWR53978.1"/>
    </source>
</evidence>
<keyword evidence="1" id="KW-0378">Hydrolase</keyword>
<dbReference type="InterPro" id="IPR023214">
    <property type="entry name" value="HAD_sf"/>
</dbReference>
<proteinExistence type="predicted"/>
<gene>
    <name evidence="1" type="ORF">EOW66_05020</name>
</gene>
<dbReference type="PANTHER" id="PTHR19288:SF46">
    <property type="entry name" value="HALOACID DEHALOGENASE-LIKE HYDROLASE DOMAIN-CONTAINING PROTEIN 2"/>
    <property type="match status" value="1"/>
</dbReference>
<dbReference type="AlphaFoldDB" id="A0A3S4MJK0"/>
<reference evidence="2" key="1">
    <citation type="submission" date="2019-01" db="EMBL/GenBank/DDBJ databases">
        <title>Sinorhodobacter populi sp. nov. isolated from the symptomatic bark tissue of Populus euramericana canker.</title>
        <authorList>
            <person name="Li Y."/>
        </authorList>
    </citation>
    <scope>NUCLEOTIDE SEQUENCE [LARGE SCALE GENOMIC DNA]</scope>
    <source>
        <strain evidence="2">CGMCC 1.12963</strain>
    </source>
</reference>
<evidence type="ECO:0000313" key="2">
    <source>
        <dbReference type="Proteomes" id="UP000288071"/>
    </source>
</evidence>
<comment type="caution">
    <text evidence="1">The sequence shown here is derived from an EMBL/GenBank/DDBJ whole genome shotgun (WGS) entry which is preliminary data.</text>
</comment>
<dbReference type="Pfam" id="PF13344">
    <property type="entry name" value="Hydrolase_6"/>
    <property type="match status" value="1"/>
</dbReference>
<dbReference type="Proteomes" id="UP000288071">
    <property type="component" value="Unassembled WGS sequence"/>
</dbReference>
<dbReference type="GO" id="GO:0016791">
    <property type="term" value="F:phosphatase activity"/>
    <property type="evidence" value="ECO:0007669"/>
    <property type="project" value="TreeGrafter"/>
</dbReference>
<dbReference type="RefSeq" id="WP_128155318.1">
    <property type="nucleotide sequence ID" value="NZ_JBHSOM010000016.1"/>
</dbReference>
<dbReference type="GO" id="GO:0005737">
    <property type="term" value="C:cytoplasm"/>
    <property type="evidence" value="ECO:0007669"/>
    <property type="project" value="TreeGrafter"/>
</dbReference>
<sequence>MQLEDYDAILCDLDGCLVSGPRVLPGAEALLARAGARLIVLSNNSTDTPATLSARLAGMGLAVPAGRIVLAGTAALEALAREREVRLCLYGSPALHRHARALGLQLDRQRPSHVLLTRDERFSYADLRRCVGMLRRGARLLVANPDESHPGPDGDPVPETGSLLAAIRSVLPGLDYTVIGKPEPGLYHHALARLPAGRRRVLAIGDTPATDGAGAARLGFDLLLVGPLSARYPDLAAVWAPATGAGRGA</sequence>